<dbReference type="InterPro" id="IPR009246">
    <property type="entry name" value="EutC"/>
</dbReference>
<dbReference type="PANTHER" id="PTHR39330">
    <property type="entry name" value="ETHANOLAMINE AMMONIA-LYASE LIGHT CHAIN"/>
    <property type="match status" value="1"/>
</dbReference>
<evidence type="ECO:0000256" key="2">
    <source>
        <dbReference type="ARBA" id="ARBA00023239"/>
    </source>
</evidence>
<keyword evidence="2 5" id="KW-0456">Lyase</keyword>
<comment type="subcellular location">
    <subcellularLocation>
        <location evidence="5">Bacterial microcompartment</location>
    </subcellularLocation>
</comment>
<comment type="catalytic activity">
    <reaction evidence="5">
        <text>ethanolamine = acetaldehyde + NH4(+)</text>
        <dbReference type="Rhea" id="RHEA:15313"/>
        <dbReference type="ChEBI" id="CHEBI:15343"/>
        <dbReference type="ChEBI" id="CHEBI:28938"/>
        <dbReference type="ChEBI" id="CHEBI:57603"/>
        <dbReference type="EC" id="4.3.1.7"/>
    </reaction>
</comment>
<dbReference type="HOGENOM" id="CLU_068224_1_0_5"/>
<comment type="function">
    <text evidence="5">Catalyzes the deamination of various vicinal amino-alcohols to oxo compounds. Allows this organism to utilize ethanolamine as the sole source of nitrogen and carbon in the presence of external vitamin B12.</text>
</comment>
<evidence type="ECO:0000256" key="1">
    <source>
        <dbReference type="ARBA" id="ARBA00022628"/>
    </source>
</evidence>
<organism evidence="6 7">
    <name type="scientific">Hyphomicrobium denitrificans (strain ATCC 51888 / DSM 1869 / NCIMB 11706 / TK 0415)</name>
    <dbReference type="NCBI Taxonomy" id="582899"/>
    <lineage>
        <taxon>Bacteria</taxon>
        <taxon>Pseudomonadati</taxon>
        <taxon>Pseudomonadota</taxon>
        <taxon>Alphaproteobacteria</taxon>
        <taxon>Hyphomicrobiales</taxon>
        <taxon>Hyphomicrobiaceae</taxon>
        <taxon>Hyphomicrobium</taxon>
    </lineage>
</organism>
<feature type="binding site" evidence="5">
    <location>
        <position position="188"/>
    </location>
    <ligand>
        <name>adenosylcob(III)alamin</name>
        <dbReference type="ChEBI" id="CHEBI:18408"/>
    </ligand>
</feature>
<comment type="pathway">
    <text evidence="5">Amine and polyamine degradation; ethanolamine degradation.</text>
</comment>
<evidence type="ECO:0000313" key="7">
    <source>
        <dbReference type="Proteomes" id="UP000002033"/>
    </source>
</evidence>
<evidence type="ECO:0000256" key="5">
    <source>
        <dbReference type="HAMAP-Rule" id="MF_00601"/>
    </source>
</evidence>
<reference evidence="7" key="1">
    <citation type="journal article" date="2011" name="J. Bacteriol.">
        <title>Genome sequences of eight morphologically diverse alphaproteobacteria.</title>
        <authorList>
            <consortium name="US DOE Joint Genome Institute"/>
            <person name="Brown P.J."/>
            <person name="Kysela D.T."/>
            <person name="Buechlein A."/>
            <person name="Hemmerich C."/>
            <person name="Brun Y.V."/>
        </authorList>
    </citation>
    <scope>NUCLEOTIDE SEQUENCE [LARGE SCALE GENOMIC DNA]</scope>
    <source>
        <strain evidence="7">ATCC 51888 / DSM 1869 / NCIB 11706 / TK 0415</strain>
    </source>
</reference>
<dbReference type="GO" id="GO:0031419">
    <property type="term" value="F:cobalamin binding"/>
    <property type="evidence" value="ECO:0007669"/>
    <property type="project" value="UniProtKB-UniRule"/>
</dbReference>
<dbReference type="InterPro" id="IPR042255">
    <property type="entry name" value="EutC_N"/>
</dbReference>
<dbReference type="EMBL" id="CP002083">
    <property type="protein sequence ID" value="ADJ22876.1"/>
    <property type="molecule type" value="Genomic_DNA"/>
</dbReference>
<dbReference type="HAMAP" id="MF_00601">
    <property type="entry name" value="EutC"/>
    <property type="match status" value="1"/>
</dbReference>
<dbReference type="UniPathway" id="UPA00560"/>
<protein>
    <recommendedName>
        <fullName evidence="5">Ethanolamine ammonia-lyase small subunit</fullName>
        <shortName evidence="5">EAL small subunit</shortName>
        <ecNumber evidence="5">4.3.1.7</ecNumber>
    </recommendedName>
</protein>
<dbReference type="PIRSF" id="PIRSF018982">
    <property type="entry name" value="EutC"/>
    <property type="match status" value="1"/>
</dbReference>
<name>D8JV60_HYPDA</name>
<evidence type="ECO:0000256" key="4">
    <source>
        <dbReference type="ARBA" id="ARBA00024446"/>
    </source>
</evidence>
<dbReference type="GO" id="GO:0046336">
    <property type="term" value="P:ethanolamine catabolic process"/>
    <property type="evidence" value="ECO:0007669"/>
    <property type="project" value="UniProtKB-UniRule"/>
</dbReference>
<dbReference type="Gene3D" id="1.10.30.40">
    <property type="entry name" value="Ethanolamine ammonia-lyase light chain (EutC), N-terminal domain"/>
    <property type="match status" value="1"/>
</dbReference>
<dbReference type="GO" id="GO:0006520">
    <property type="term" value="P:amino acid metabolic process"/>
    <property type="evidence" value="ECO:0007669"/>
    <property type="project" value="InterPro"/>
</dbReference>
<evidence type="ECO:0000313" key="6">
    <source>
        <dbReference type="EMBL" id="ADJ22876.1"/>
    </source>
</evidence>
<dbReference type="GO" id="GO:0031471">
    <property type="term" value="C:ethanolamine degradation polyhedral organelle"/>
    <property type="evidence" value="ECO:0007669"/>
    <property type="project" value="UniProtKB-UniRule"/>
</dbReference>
<dbReference type="STRING" id="582899.Hden_1062"/>
<dbReference type="Gene3D" id="3.40.50.11240">
    <property type="entry name" value="Ethanolamine ammonia-lyase light chain (EutC)"/>
    <property type="match status" value="1"/>
</dbReference>
<feature type="binding site" evidence="5">
    <location>
        <position position="217"/>
    </location>
    <ligand>
        <name>adenosylcob(III)alamin</name>
        <dbReference type="ChEBI" id="CHEBI:18408"/>
    </ligand>
</feature>
<dbReference type="InterPro" id="IPR042251">
    <property type="entry name" value="EutC_C"/>
</dbReference>
<dbReference type="Pfam" id="PF05985">
    <property type="entry name" value="EutC"/>
    <property type="match status" value="1"/>
</dbReference>
<dbReference type="Proteomes" id="UP000002033">
    <property type="component" value="Chromosome"/>
</dbReference>
<keyword evidence="3 5" id="KW-0170">Cobalt</keyword>
<dbReference type="NCBIfam" id="NF003971">
    <property type="entry name" value="PRK05465.1"/>
    <property type="match status" value="1"/>
</dbReference>
<dbReference type="GO" id="GO:0008851">
    <property type="term" value="F:ethanolamine ammonia-lyase activity"/>
    <property type="evidence" value="ECO:0007669"/>
    <property type="project" value="UniProtKB-UniRule"/>
</dbReference>
<gene>
    <name evidence="5" type="primary">eutC</name>
    <name evidence="6" type="ordered locus">Hden_1062</name>
</gene>
<feature type="binding site" evidence="5">
    <location>
        <position position="167"/>
    </location>
    <ligand>
        <name>adenosylcob(III)alamin</name>
        <dbReference type="ChEBI" id="CHEBI:18408"/>
    </ligand>
</feature>
<keyword evidence="7" id="KW-1185">Reference proteome</keyword>
<sequence>MSDKKMPDEKKPVVVTNPWDKLRQYTPARIALGRAGTSLPTKPHLEFQLAHARARNAVHHELDTTALQSALKTRGHDTCLMHSAAANRPMYLQRPDMGRRLDEESRAALTDMARAGSGYDVVFVIGDGLSSFAIEENAAPFLDVILPPLVKEGWRIAPLVIIREARVAVGDEIGQLLGAKMVVVLIGERPGLSSPDSMGIYMTLNPRVGLTDEARNCISNVRREGLNYEGAAHKLFYLMTEARKRGLSGVHLKDEAEAHQSAVSTSSKSFLIEPDSSPGS</sequence>
<proteinExistence type="inferred from homology"/>
<comment type="similarity">
    <text evidence="5">Belongs to the EutC family.</text>
</comment>
<keyword evidence="1 5" id="KW-0846">Cobalamin</keyword>
<dbReference type="KEGG" id="hdn:Hden_1062"/>
<dbReference type="RefSeq" id="WP_013215091.1">
    <property type="nucleotide sequence ID" value="NC_014313.1"/>
</dbReference>
<dbReference type="AlphaFoldDB" id="D8JV60"/>
<comment type="cofactor">
    <cofactor evidence="5">
        <name>adenosylcob(III)alamin</name>
        <dbReference type="ChEBI" id="CHEBI:18408"/>
    </cofactor>
    <text evidence="5">Binds between the large and small subunits.</text>
</comment>
<dbReference type="EC" id="4.3.1.7" evidence="5"/>
<evidence type="ECO:0000256" key="3">
    <source>
        <dbReference type="ARBA" id="ARBA00023285"/>
    </source>
</evidence>
<comment type="subunit">
    <text evidence="5">The basic unit is a heterodimer which dimerizes to form tetramers. The heterotetramers trimerize; 6 large subunits form a core ring with 6 small subunits projecting outwards.</text>
</comment>
<keyword evidence="4 5" id="KW-1283">Bacterial microcompartment</keyword>
<accession>D8JV60</accession>
<dbReference type="eggNOG" id="COG4302">
    <property type="taxonomic scope" value="Bacteria"/>
</dbReference>
<dbReference type="GO" id="GO:0009350">
    <property type="term" value="C:ethanolamine ammonia-lyase complex"/>
    <property type="evidence" value="ECO:0007669"/>
    <property type="project" value="UniProtKB-UniRule"/>
</dbReference>
<dbReference type="PANTHER" id="PTHR39330:SF1">
    <property type="entry name" value="ETHANOLAMINE AMMONIA-LYASE SMALL SUBUNIT"/>
    <property type="match status" value="1"/>
</dbReference>